<dbReference type="SMART" id="SM00320">
    <property type="entry name" value="WD40"/>
    <property type="match status" value="14"/>
</dbReference>
<feature type="repeat" description="WD" evidence="3">
    <location>
        <begin position="850"/>
        <end position="885"/>
    </location>
</feature>
<protein>
    <submittedName>
        <fullName evidence="6">AAA-like domain-containing protein</fullName>
    </submittedName>
</protein>
<dbReference type="InterPro" id="IPR001680">
    <property type="entry name" value="WD40_rpt"/>
</dbReference>
<gene>
    <name evidence="6" type="ORF">H6G59_05740</name>
</gene>
<proteinExistence type="predicted"/>
<evidence type="ECO:0000313" key="7">
    <source>
        <dbReference type="Proteomes" id="UP000640531"/>
    </source>
</evidence>
<feature type="repeat" description="WD" evidence="3">
    <location>
        <begin position="767"/>
        <end position="799"/>
    </location>
</feature>
<evidence type="ECO:0000256" key="4">
    <source>
        <dbReference type="SAM" id="Coils"/>
    </source>
</evidence>
<accession>A0ABR8FBV7</accession>
<keyword evidence="1 3" id="KW-0853">WD repeat</keyword>
<feature type="repeat" description="WD" evidence="3">
    <location>
        <begin position="1055"/>
        <end position="1086"/>
    </location>
</feature>
<dbReference type="SUPFAM" id="SSF52540">
    <property type="entry name" value="P-loop containing nucleoside triphosphate hydrolases"/>
    <property type="match status" value="1"/>
</dbReference>
<dbReference type="Proteomes" id="UP000640531">
    <property type="component" value="Unassembled WGS sequence"/>
</dbReference>
<name>A0ABR8FBV7_9NOST</name>
<dbReference type="InterPro" id="IPR027417">
    <property type="entry name" value="P-loop_NTPase"/>
</dbReference>
<sequence length="1259" mass="139724">MLTYSSPNQSYQVGGSLPVNASTYVRREADKMLFEGLLSGEFCYVFNARQMGKSSLRVQTTHRLQAEGIQCGVIDITAIGTKEVTPEQWYASMIGLLVKTFKLNISLLNWWKERSHLSYVNRLSDFIDTVLLAQVSAPIVIFIDEIDSVLSLKFSTDDFFALIRACYNRRAEQPEYQRLTFALFGVATPADLISDTTRTPFNVGKAIELQGFQLTEATPLLTGLTGVVPDSQSTLERILYWTGGQPFLTQKLCKIISSQLSMVSGKTGVDHLVEINVLHNWESQDEPEHLKTIRDRLLYSEQRIGRLLGIYQQILLPSPLDTESENLENLSPNLSPSRREALNFPPSSNKSFSASLSRGGKKVGGLGKNYGITSDDSPEQTELILTGLVEKKAGLLQVKNPIYQQIFNLDWVSKQLANLRPYSQAINAWIASGYIDESWLLRGQALQEVLRWTQGKSLSDLDYRFLAVSQELERQEVEKKLEAERLQEVEARLEIERKRSIEQLRNLRRQRVMLGIVSVMMLVAIALGLVAYNQYQQTAISEVRAIALSSEALYASNKAFDALLQAIKGKERLQHLNSADANLQAQVNSALQKVVLTIQEYNHFTGHKAAVLAVHISPDGQQIATAGVDKTIKLWKPDGTLIKTLSGHQSIVRVVKFSPDGKMIASAGDDTTIKLWKRDGTLLKTIPTNSAGIWTMDFSPDSSTIISGGVNTLQIWSREGKLLHKIPSETTGIRDITFSPDGQTIAAACADNRIKLWNRDGTLKMILEGHNAPVQSLAFSPDGKLLISGSADANINIWNREGKILQTIPSGHDAGIYQLAVSPDGKTFASGSWDKTIKLWNRDGSLITTLRGHNATIWDMAFSPDGSYIASAGAENIIRLWKTQNIYQKTLYAFIGTVRTVAFNPQGTMLAVTGTEKTIKFFNTDGIRLRTIKTLTTDVSDLDWHPTGKLLVSAGEDKVIRLWQPDGTLVKSLEGHQATVLSVSWNPKNNTLASSGIDGNIFLWQADGKLLKTWKAHDVAIWSIQFSPDGKTLASASNDGTVRLWNTEGKLLHTLKGHDSAVWRVAFSPDGQRIASGSGDTTIKLWTRDGKLLKTLTGHTAAVWGIAFSPNGKLIATSSIDETVKIWNQDGTLITTLNGHNSGVRTVAFHPRLPMIASGSDDQTVVLWNLEQILNLDFVKSGCDWVRDYLQTNATVMKEDSQLCRDILSGLTQNSTKVAVIHELPLRKNKVFSQILRKFYLGFFFSHAESQREIKHLNM</sequence>
<organism evidence="6 7">
    <name type="scientific">Anabaena lutea FACHB-196</name>
    <dbReference type="NCBI Taxonomy" id="2692881"/>
    <lineage>
        <taxon>Bacteria</taxon>
        <taxon>Bacillati</taxon>
        <taxon>Cyanobacteriota</taxon>
        <taxon>Cyanophyceae</taxon>
        <taxon>Nostocales</taxon>
        <taxon>Nostocaceae</taxon>
        <taxon>Anabaena</taxon>
    </lineage>
</organism>
<dbReference type="PANTHER" id="PTHR44129">
    <property type="entry name" value="WD REPEAT-CONTAINING PROTEIN POP1"/>
    <property type="match status" value="1"/>
</dbReference>
<keyword evidence="2" id="KW-0677">Repeat</keyword>
<dbReference type="RefSeq" id="WP_190712334.1">
    <property type="nucleotide sequence ID" value="NZ_JACJST010000004.1"/>
</dbReference>
<keyword evidence="7" id="KW-1185">Reference proteome</keyword>
<evidence type="ECO:0000256" key="3">
    <source>
        <dbReference type="PROSITE-ProRule" id="PRU00221"/>
    </source>
</evidence>
<feature type="repeat" description="WD" evidence="3">
    <location>
        <begin position="604"/>
        <end position="636"/>
    </location>
</feature>
<reference evidence="6 7" key="1">
    <citation type="journal article" date="2020" name="ISME J.">
        <title>Comparative genomics reveals insights into cyanobacterial evolution and habitat adaptation.</title>
        <authorList>
            <person name="Chen M.Y."/>
            <person name="Teng W.K."/>
            <person name="Zhao L."/>
            <person name="Hu C.X."/>
            <person name="Zhou Y.K."/>
            <person name="Han B.P."/>
            <person name="Song L.R."/>
            <person name="Shu W.S."/>
        </authorList>
    </citation>
    <scope>NUCLEOTIDE SEQUENCE [LARGE SCALE GENOMIC DNA]</scope>
    <source>
        <strain evidence="6 7">FACHB-196</strain>
    </source>
</reference>
<evidence type="ECO:0000313" key="6">
    <source>
        <dbReference type="EMBL" id="MBD2567409.1"/>
    </source>
</evidence>
<evidence type="ECO:0000256" key="1">
    <source>
        <dbReference type="ARBA" id="ARBA00022574"/>
    </source>
</evidence>
<feature type="repeat" description="WD" evidence="3">
    <location>
        <begin position="973"/>
        <end position="1005"/>
    </location>
</feature>
<dbReference type="PROSITE" id="PS50082">
    <property type="entry name" value="WD_REPEATS_2"/>
    <property type="match status" value="12"/>
</dbReference>
<feature type="repeat" description="WD" evidence="3">
    <location>
        <begin position="932"/>
        <end position="964"/>
    </location>
</feature>
<feature type="repeat" description="WD" evidence="3">
    <location>
        <begin position="726"/>
        <end position="758"/>
    </location>
</feature>
<feature type="compositionally biased region" description="Polar residues" evidence="5">
    <location>
        <begin position="327"/>
        <end position="336"/>
    </location>
</feature>
<evidence type="ECO:0000256" key="5">
    <source>
        <dbReference type="SAM" id="MobiDB-lite"/>
    </source>
</evidence>
<dbReference type="PROSITE" id="PS00678">
    <property type="entry name" value="WD_REPEATS_1"/>
    <property type="match status" value="2"/>
</dbReference>
<keyword evidence="4" id="KW-0175">Coiled coil</keyword>
<dbReference type="CDD" id="cd00200">
    <property type="entry name" value="WD40"/>
    <property type="match status" value="2"/>
</dbReference>
<feature type="repeat" description="WD" evidence="3">
    <location>
        <begin position="1014"/>
        <end position="1048"/>
    </location>
</feature>
<dbReference type="InterPro" id="IPR036322">
    <property type="entry name" value="WD40_repeat_dom_sf"/>
</dbReference>
<dbReference type="EMBL" id="JACJST010000004">
    <property type="protein sequence ID" value="MBD2567409.1"/>
    <property type="molecule type" value="Genomic_DNA"/>
</dbReference>
<dbReference type="InterPro" id="IPR020472">
    <property type="entry name" value="WD40_PAC1"/>
</dbReference>
<feature type="coiled-coil region" evidence="4">
    <location>
        <begin position="467"/>
        <end position="510"/>
    </location>
</feature>
<dbReference type="Gene3D" id="2.130.10.10">
    <property type="entry name" value="YVTN repeat-like/Quinoprotein amine dehydrogenase"/>
    <property type="match status" value="4"/>
</dbReference>
<dbReference type="Pfam" id="PF14516">
    <property type="entry name" value="AAA_35"/>
    <property type="match status" value="1"/>
</dbReference>
<feature type="repeat" description="WD" evidence="3">
    <location>
        <begin position="645"/>
        <end position="677"/>
    </location>
</feature>
<feature type="region of interest" description="Disordered" evidence="5">
    <location>
        <begin position="322"/>
        <end position="356"/>
    </location>
</feature>
<evidence type="ECO:0000256" key="2">
    <source>
        <dbReference type="ARBA" id="ARBA00022737"/>
    </source>
</evidence>
<dbReference type="Gene3D" id="3.40.50.300">
    <property type="entry name" value="P-loop containing nucleotide triphosphate hydrolases"/>
    <property type="match status" value="1"/>
</dbReference>
<dbReference type="PROSITE" id="PS50294">
    <property type="entry name" value="WD_REPEATS_REGION"/>
    <property type="match status" value="12"/>
</dbReference>
<dbReference type="Pfam" id="PF00400">
    <property type="entry name" value="WD40"/>
    <property type="match status" value="14"/>
</dbReference>
<feature type="repeat" description="WD" evidence="3">
    <location>
        <begin position="1096"/>
        <end position="1128"/>
    </location>
</feature>
<dbReference type="InterPro" id="IPR015943">
    <property type="entry name" value="WD40/YVTN_repeat-like_dom_sf"/>
</dbReference>
<feature type="repeat" description="WD" evidence="3">
    <location>
        <begin position="809"/>
        <end position="841"/>
    </location>
</feature>
<feature type="repeat" description="WD" evidence="3">
    <location>
        <begin position="1137"/>
        <end position="1171"/>
    </location>
</feature>
<feature type="compositionally biased region" description="Polar residues" evidence="5">
    <location>
        <begin position="345"/>
        <end position="356"/>
    </location>
</feature>
<dbReference type="PRINTS" id="PR00320">
    <property type="entry name" value="GPROTEINBRPT"/>
</dbReference>
<dbReference type="InterPro" id="IPR019775">
    <property type="entry name" value="WD40_repeat_CS"/>
</dbReference>
<dbReference type="InterPro" id="IPR050349">
    <property type="entry name" value="WD_LIS1/nudF_dynein_reg"/>
</dbReference>
<comment type="caution">
    <text evidence="6">The sequence shown here is derived from an EMBL/GenBank/DDBJ whole genome shotgun (WGS) entry which is preliminary data.</text>
</comment>
<dbReference type="SUPFAM" id="SSF50978">
    <property type="entry name" value="WD40 repeat-like"/>
    <property type="match status" value="2"/>
</dbReference>